<accession>A0A2Y9IPR5</accession>
<evidence type="ECO:0000256" key="3">
    <source>
        <dbReference type="ARBA" id="ARBA00009285"/>
    </source>
</evidence>
<feature type="compositionally biased region" description="Polar residues" evidence="8">
    <location>
        <begin position="140"/>
        <end position="151"/>
    </location>
</feature>
<dbReference type="InterPro" id="IPR032675">
    <property type="entry name" value="LRR_dom_sf"/>
</dbReference>
<keyword evidence="4" id="KW-0813">Transport</keyword>
<dbReference type="Gene3D" id="3.30.70.330">
    <property type="match status" value="1"/>
</dbReference>
<dbReference type="GO" id="GO:0016973">
    <property type="term" value="P:poly(A)+ mRNA export from nucleus"/>
    <property type="evidence" value="ECO:0007669"/>
    <property type="project" value="TreeGrafter"/>
</dbReference>
<reference evidence="11" key="1">
    <citation type="submission" date="2025-08" db="UniProtKB">
        <authorList>
            <consortium name="RefSeq"/>
        </authorList>
    </citation>
    <scope>IDENTIFICATION</scope>
    <source>
        <tissue evidence="11">Blood</tissue>
    </source>
</reference>
<dbReference type="GO" id="GO:0003723">
    <property type="term" value="F:RNA binding"/>
    <property type="evidence" value="ECO:0007669"/>
    <property type="project" value="InterPro"/>
</dbReference>
<gene>
    <name evidence="11" type="primary">LOC111139891</name>
</gene>
<dbReference type="PANTHER" id="PTHR10662:SF12">
    <property type="entry name" value="NUCLEAR RNA EXPORT FACTOR 3"/>
    <property type="match status" value="1"/>
</dbReference>
<comment type="similarity">
    <text evidence="3">Belongs to the NXF family.</text>
</comment>
<evidence type="ECO:0000256" key="6">
    <source>
        <dbReference type="ARBA" id="ARBA00022816"/>
    </source>
</evidence>
<dbReference type="Gene3D" id="3.80.10.10">
    <property type="entry name" value="Ribonuclease Inhibitor"/>
    <property type="match status" value="1"/>
</dbReference>
<dbReference type="SUPFAM" id="SSF52058">
    <property type="entry name" value="L domain-like"/>
    <property type="match status" value="1"/>
</dbReference>
<dbReference type="FunFam" id="3.10.450.50:FF:000004">
    <property type="entry name" value="Nuclear RNA export factor 1"/>
    <property type="match status" value="1"/>
</dbReference>
<evidence type="ECO:0000256" key="4">
    <source>
        <dbReference type="ARBA" id="ARBA00022448"/>
    </source>
</evidence>
<dbReference type="AlphaFoldDB" id="A0A2Y9IPR5"/>
<dbReference type="SUPFAM" id="SSF54427">
    <property type="entry name" value="NTF2-like"/>
    <property type="match status" value="1"/>
</dbReference>
<sequence length="588" mass="66430">MPLRKGLPVRTPSCLCDADKVVCGLLSPSSAAVTDHLQTSSSRPHGFSSQATWEDIGDRSLPSVHTMGHNDVGNPLKRRTRCWGIYRRRYNNWSEQISSGIHPSSHQQQDGDPATNGAHMSTRVRYAPYAVPPCHRRGNSQKQDQTQTNMEGEQKPPERRMEQEKQDETTGKWFKIIIPFGIKYDEKWLLDLIQGQCSVPFTPVEFHYERMQAQFFVEDASVAFALKNVNGKIWDEANERISIFIYPSDTPHSVQKELKSVKVEQTKLLPLNLRNKTPCQLDGLSDTVQNATGIKNLNLSNSEVMSLEELDEGKSLQPEEMTADRSTLCTAFPDKSTNISSILELFPKLLRLDSQESPSPTSIGIAAHKWLPTCRGSFFGSDALKRLVLQFLQHYYLIYDSRDRQGLLGAYHEEACFSLAIPFSPEDPGPSSLCEYFKESRNMKKLKDPSLRVQLLKHTKCDVMRSLCVLPKTQHDLSSFVVDMWFQTERMLCFSVNGVFKEVEGMSRDSVRAFTRTFIATPVSNYSLCIVNDDLFVRDASPKETQSTSSVPVPTPSCSSWPTLCQKQQEMGQTFSTQSGMNLQESQK</sequence>
<dbReference type="RefSeq" id="XP_022348025.1">
    <property type="nucleotide sequence ID" value="XM_022492317.1"/>
</dbReference>
<dbReference type="InterPro" id="IPR015245">
    <property type="entry name" value="Tap_RNA-bd"/>
</dbReference>
<evidence type="ECO:0000256" key="5">
    <source>
        <dbReference type="ARBA" id="ARBA00022490"/>
    </source>
</evidence>
<keyword evidence="5" id="KW-0963">Cytoplasm</keyword>
<evidence type="ECO:0000256" key="2">
    <source>
        <dbReference type="ARBA" id="ARBA00004496"/>
    </source>
</evidence>
<dbReference type="InterPro" id="IPR030217">
    <property type="entry name" value="NXF_fam"/>
</dbReference>
<dbReference type="STRING" id="391180.A0A2Y9IPR5"/>
<dbReference type="Gene3D" id="1.10.8.10">
    <property type="entry name" value="DNA helicase RuvA subunit, C-terminal domain"/>
    <property type="match status" value="1"/>
</dbReference>
<dbReference type="SUPFAM" id="SSF54928">
    <property type="entry name" value="RNA-binding domain, RBD"/>
    <property type="match status" value="1"/>
</dbReference>
<dbReference type="FunFam" id="3.30.70.330:FF:000165">
    <property type="entry name" value="nuclear RNA export factor 1"/>
    <property type="match status" value="1"/>
</dbReference>
<keyword evidence="7" id="KW-0539">Nucleus</keyword>
<dbReference type="Gene3D" id="3.10.450.50">
    <property type="match status" value="1"/>
</dbReference>
<dbReference type="Proteomes" id="UP000248482">
    <property type="component" value="Unplaced"/>
</dbReference>
<feature type="domain" description="NTF2" evidence="9">
    <location>
        <begin position="387"/>
        <end position="537"/>
    </location>
</feature>
<dbReference type="InterPro" id="IPR035979">
    <property type="entry name" value="RBD_domain_sf"/>
</dbReference>
<keyword evidence="6" id="KW-0509">mRNA transport</keyword>
<dbReference type="PROSITE" id="PS50177">
    <property type="entry name" value="NTF2_DOMAIN"/>
    <property type="match status" value="1"/>
</dbReference>
<name>A0A2Y9IPR5_ENHLU</name>
<dbReference type="PANTHER" id="PTHR10662">
    <property type="entry name" value="NUCLEAR RNA EXPORT FACTOR"/>
    <property type="match status" value="1"/>
</dbReference>
<evidence type="ECO:0000256" key="7">
    <source>
        <dbReference type="ARBA" id="ARBA00023242"/>
    </source>
</evidence>
<feature type="region of interest" description="Disordered" evidence="8">
    <location>
        <begin position="97"/>
        <end position="119"/>
    </location>
</feature>
<dbReference type="Pfam" id="PF24048">
    <property type="entry name" value="LRR_NXF1-5"/>
    <property type="match status" value="1"/>
</dbReference>
<evidence type="ECO:0000313" key="10">
    <source>
        <dbReference type="Proteomes" id="UP000248482"/>
    </source>
</evidence>
<dbReference type="GO" id="GO:0005634">
    <property type="term" value="C:nucleus"/>
    <property type="evidence" value="ECO:0007669"/>
    <property type="project" value="UniProtKB-SubCell"/>
</dbReference>
<dbReference type="Pfam" id="PF22602">
    <property type="entry name" value="NXF_NTF2"/>
    <property type="match status" value="1"/>
</dbReference>
<dbReference type="InterPro" id="IPR057125">
    <property type="entry name" value="NXF1/2/3/5-like_LRR"/>
</dbReference>
<dbReference type="InterPro" id="IPR032710">
    <property type="entry name" value="NTF2-like_dom_sf"/>
</dbReference>
<evidence type="ECO:0000259" key="9">
    <source>
        <dbReference type="PROSITE" id="PS50177"/>
    </source>
</evidence>
<dbReference type="Pfam" id="PF09162">
    <property type="entry name" value="Tap-RNA_bind"/>
    <property type="match status" value="1"/>
</dbReference>
<protein>
    <submittedName>
        <fullName evidence="11">Nuclear RNA export factor 3</fullName>
    </submittedName>
</protein>
<evidence type="ECO:0000256" key="8">
    <source>
        <dbReference type="SAM" id="MobiDB-lite"/>
    </source>
</evidence>
<comment type="subcellular location">
    <subcellularLocation>
        <location evidence="2">Cytoplasm</location>
    </subcellularLocation>
    <subcellularLocation>
        <location evidence="1">Nucleus</location>
    </subcellularLocation>
</comment>
<feature type="region of interest" description="Disordered" evidence="8">
    <location>
        <begin position="131"/>
        <end position="167"/>
    </location>
</feature>
<dbReference type="GeneID" id="111139891"/>
<feature type="compositionally biased region" description="Polar residues" evidence="8">
    <location>
        <begin position="97"/>
        <end position="110"/>
    </location>
</feature>
<evidence type="ECO:0000256" key="1">
    <source>
        <dbReference type="ARBA" id="ARBA00004123"/>
    </source>
</evidence>
<dbReference type="GO" id="GO:0005737">
    <property type="term" value="C:cytoplasm"/>
    <property type="evidence" value="ECO:0007669"/>
    <property type="project" value="UniProtKB-SubCell"/>
</dbReference>
<dbReference type="InterPro" id="IPR018222">
    <property type="entry name" value="Nuclear_transport_factor_2_euk"/>
</dbReference>
<organism evidence="10 11">
    <name type="scientific">Enhydra lutris kenyoni</name>
    <name type="common">northern sea otter</name>
    <dbReference type="NCBI Taxonomy" id="391180"/>
    <lineage>
        <taxon>Eukaryota</taxon>
        <taxon>Metazoa</taxon>
        <taxon>Chordata</taxon>
        <taxon>Craniata</taxon>
        <taxon>Vertebrata</taxon>
        <taxon>Euteleostomi</taxon>
        <taxon>Mammalia</taxon>
        <taxon>Eutheria</taxon>
        <taxon>Laurasiatheria</taxon>
        <taxon>Carnivora</taxon>
        <taxon>Caniformia</taxon>
        <taxon>Musteloidea</taxon>
        <taxon>Mustelidae</taxon>
        <taxon>Lutrinae</taxon>
        <taxon>Enhydra</taxon>
    </lineage>
</organism>
<keyword evidence="10" id="KW-1185">Reference proteome</keyword>
<feature type="compositionally biased region" description="Basic and acidic residues" evidence="8">
    <location>
        <begin position="152"/>
        <end position="167"/>
    </location>
</feature>
<dbReference type="KEGG" id="elk:111139891"/>
<evidence type="ECO:0000313" key="11">
    <source>
        <dbReference type="RefSeq" id="XP_022348025.1"/>
    </source>
</evidence>
<dbReference type="OrthoDB" id="25872at2759"/>
<proteinExistence type="inferred from homology"/>
<dbReference type="InterPro" id="IPR002075">
    <property type="entry name" value="NTF2_dom"/>
</dbReference>
<dbReference type="InterPro" id="IPR012677">
    <property type="entry name" value="Nucleotide-bd_a/b_plait_sf"/>
</dbReference>